<keyword evidence="6" id="KW-0067">ATP-binding</keyword>
<dbReference type="GO" id="GO:0003724">
    <property type="term" value="F:RNA helicase activity"/>
    <property type="evidence" value="ECO:0007669"/>
    <property type="project" value="UniProtKB-EC"/>
</dbReference>
<organism evidence="11 12">
    <name type="scientific">Neolentinus lepideus HHB14362 ss-1</name>
    <dbReference type="NCBI Taxonomy" id="1314782"/>
    <lineage>
        <taxon>Eukaryota</taxon>
        <taxon>Fungi</taxon>
        <taxon>Dikarya</taxon>
        <taxon>Basidiomycota</taxon>
        <taxon>Agaricomycotina</taxon>
        <taxon>Agaricomycetes</taxon>
        <taxon>Gloeophyllales</taxon>
        <taxon>Gloeophyllaceae</taxon>
        <taxon>Neolentinus</taxon>
    </lineage>
</organism>
<dbReference type="PROSITE" id="PS51192">
    <property type="entry name" value="HELICASE_ATP_BIND_1"/>
    <property type="match status" value="1"/>
</dbReference>
<evidence type="ECO:0000313" key="11">
    <source>
        <dbReference type="EMBL" id="KZT19970.1"/>
    </source>
</evidence>
<keyword evidence="5" id="KW-0347">Helicase</keyword>
<dbReference type="SMART" id="SM00490">
    <property type="entry name" value="HELICc"/>
    <property type="match status" value="1"/>
</dbReference>
<dbReference type="InParanoid" id="A0A165NQQ2"/>
<dbReference type="InterPro" id="IPR011709">
    <property type="entry name" value="DEAD-box_helicase_OB_fold"/>
</dbReference>
<evidence type="ECO:0000256" key="6">
    <source>
        <dbReference type="ARBA" id="ARBA00022840"/>
    </source>
</evidence>
<dbReference type="CDD" id="cd18791">
    <property type="entry name" value="SF2_C_RHA"/>
    <property type="match status" value="1"/>
</dbReference>
<dbReference type="PANTHER" id="PTHR18934">
    <property type="entry name" value="ATP-DEPENDENT RNA HELICASE"/>
    <property type="match status" value="1"/>
</dbReference>
<dbReference type="Pfam" id="PF04408">
    <property type="entry name" value="WHD_HA2"/>
    <property type="match status" value="1"/>
</dbReference>
<feature type="domain" description="Helicase C-terminal" evidence="10">
    <location>
        <begin position="350"/>
        <end position="528"/>
    </location>
</feature>
<dbReference type="GO" id="GO:0045943">
    <property type="term" value="P:positive regulation of transcription by RNA polymerase I"/>
    <property type="evidence" value="ECO:0007669"/>
    <property type="project" value="TreeGrafter"/>
</dbReference>
<feature type="domain" description="Helicase ATP-binding" evidence="9">
    <location>
        <begin position="146"/>
        <end position="328"/>
    </location>
</feature>
<dbReference type="Gene3D" id="3.40.50.300">
    <property type="entry name" value="P-loop containing nucleotide triphosphate hydrolases"/>
    <property type="match status" value="2"/>
</dbReference>
<name>A0A165NQQ2_9AGAM</name>
<proteinExistence type="inferred from homology"/>
<dbReference type="InterPro" id="IPR002464">
    <property type="entry name" value="DNA/RNA_helicase_DEAH_CS"/>
</dbReference>
<dbReference type="PROSITE" id="PS51194">
    <property type="entry name" value="HELICASE_CTER"/>
    <property type="match status" value="1"/>
</dbReference>
<dbReference type="GO" id="GO:0005730">
    <property type="term" value="C:nucleolus"/>
    <property type="evidence" value="ECO:0007669"/>
    <property type="project" value="UniProtKB-ARBA"/>
</dbReference>
<dbReference type="OrthoDB" id="10253254at2759"/>
<feature type="compositionally biased region" description="Basic and acidic residues" evidence="8">
    <location>
        <begin position="125"/>
        <end position="134"/>
    </location>
</feature>
<dbReference type="SMART" id="SM00847">
    <property type="entry name" value="HA2"/>
    <property type="match status" value="1"/>
</dbReference>
<dbReference type="Pfam" id="PF00270">
    <property type="entry name" value="DEAD"/>
    <property type="match status" value="1"/>
</dbReference>
<feature type="compositionally biased region" description="Polar residues" evidence="8">
    <location>
        <begin position="27"/>
        <end position="47"/>
    </location>
</feature>
<dbReference type="InterPro" id="IPR007502">
    <property type="entry name" value="Helicase-assoc_dom"/>
</dbReference>
<dbReference type="Pfam" id="PF21010">
    <property type="entry name" value="HA2_C"/>
    <property type="match status" value="1"/>
</dbReference>
<dbReference type="FunFam" id="3.40.50.300:FF:000578">
    <property type="entry name" value="probable ATP-dependent RNA helicase DHX35"/>
    <property type="match status" value="1"/>
</dbReference>
<keyword evidence="12" id="KW-1185">Reference proteome</keyword>
<dbReference type="InterPro" id="IPR027417">
    <property type="entry name" value="P-loop_NTPase"/>
</dbReference>
<evidence type="ECO:0000256" key="7">
    <source>
        <dbReference type="ARBA" id="ARBA00047984"/>
    </source>
</evidence>
<keyword evidence="4 11" id="KW-0378">Hydrolase</keyword>
<feature type="compositionally biased region" description="Polar residues" evidence="8">
    <location>
        <begin position="11"/>
        <end position="20"/>
    </location>
</feature>
<evidence type="ECO:0000256" key="5">
    <source>
        <dbReference type="ARBA" id="ARBA00022806"/>
    </source>
</evidence>
<accession>A0A165NQQ2</accession>
<dbReference type="GO" id="GO:0016787">
    <property type="term" value="F:hydrolase activity"/>
    <property type="evidence" value="ECO:0007669"/>
    <property type="project" value="UniProtKB-KW"/>
</dbReference>
<dbReference type="InterPro" id="IPR001650">
    <property type="entry name" value="Helicase_C-like"/>
</dbReference>
<comment type="catalytic activity">
    <reaction evidence="7">
        <text>ATP + H2O = ADP + phosphate + H(+)</text>
        <dbReference type="Rhea" id="RHEA:13065"/>
        <dbReference type="ChEBI" id="CHEBI:15377"/>
        <dbReference type="ChEBI" id="CHEBI:15378"/>
        <dbReference type="ChEBI" id="CHEBI:30616"/>
        <dbReference type="ChEBI" id="CHEBI:43474"/>
        <dbReference type="ChEBI" id="CHEBI:456216"/>
        <dbReference type="EC" id="3.6.4.13"/>
    </reaction>
</comment>
<sequence length="785" mass="86460">MPAIHFGDGSTAKNVEQAGQQHRRLSSPASSKLQRMSPASPSVTMNGKINGVHPNGRQPAVNGSGKAGLQSRKRKHVYMDASDDEPADTKGHKANGVTINVNGRDQQFRRNSGNLNGTSSAGSSKSRELQEQRKQLPIAQGREALIEQIANHHVTVLLGETGSGKTTQVPQYLLESGIAGSGIIAVTQPRRVAATSLAARVAAEQGTTLGGLVGYSVRFDEVAGPDMRIKYMTDGMLVRELLSDPLLTRYSVVVVDEAHERTLRTDLLITKLKTILKKRNGGIFPEGKGKGKAAATSGNPLKVIIMSATLDAEKFSKFYNNCKILYVKGRQHSVKIYHTAESQVDYVDAALRTFFQIHVDHPPGDVLIFLPGQEDIESLDKSIRLYANRLPVDKMAVMTCPMFAALPPAQQAKIFQSTPTNTRKCILATNIAETSITIPGIKYVIDTGKHKEKLHLAHDTGSGFDALLTRDITKSSAMQRAGRAGREDKGYCFRLYTEEAFEAMAVSSEPEIRRTSLTSAALQLKCLDEDIEDLDFMDRPDVESIMSALKSLWFLNAIDKSRRITDAGRSMAAFPLEPNLASAVLESVKNTCTLEVIDIVSVLSSTSKLFFDISDEREAAAEVRRKFRHRSGDHMTIVNALRSYQDVAATESKAARKEWCRKQYLNERTLLEAIKIRDQLRATCEKMGIDWRTSAQDDEKLVTKSLFRGLVLHSALLQPDGITFKQVYGRSVIKIHPGSTLADQKVPAIIYDELVYTNHIYARGVSAIPKAFLAEISIQIKNWVA</sequence>
<evidence type="ECO:0000256" key="8">
    <source>
        <dbReference type="SAM" id="MobiDB-lite"/>
    </source>
</evidence>
<dbReference type="SUPFAM" id="SSF52540">
    <property type="entry name" value="P-loop containing nucleoside triphosphate hydrolases"/>
    <property type="match status" value="1"/>
</dbReference>
<evidence type="ECO:0000256" key="2">
    <source>
        <dbReference type="ARBA" id="ARBA00012552"/>
    </source>
</evidence>
<dbReference type="SMART" id="SM00487">
    <property type="entry name" value="DEXDc"/>
    <property type="match status" value="1"/>
</dbReference>
<dbReference type="EC" id="3.6.4.13" evidence="2"/>
<dbReference type="PROSITE" id="PS00690">
    <property type="entry name" value="DEAH_ATP_HELICASE"/>
    <property type="match status" value="1"/>
</dbReference>
<feature type="compositionally biased region" description="Polar residues" evidence="8">
    <location>
        <begin position="97"/>
        <end position="124"/>
    </location>
</feature>
<dbReference type="EMBL" id="KV425628">
    <property type="protein sequence ID" value="KZT19970.1"/>
    <property type="molecule type" value="Genomic_DNA"/>
</dbReference>
<evidence type="ECO:0000259" key="9">
    <source>
        <dbReference type="PROSITE" id="PS51192"/>
    </source>
</evidence>
<dbReference type="GO" id="GO:0003725">
    <property type="term" value="F:double-stranded RNA binding"/>
    <property type="evidence" value="ECO:0007669"/>
    <property type="project" value="TreeGrafter"/>
</dbReference>
<dbReference type="InterPro" id="IPR011545">
    <property type="entry name" value="DEAD/DEAH_box_helicase_dom"/>
</dbReference>
<comment type="similarity">
    <text evidence="1">Belongs to the DEAD box helicase family. DEAH subfamily.</text>
</comment>
<dbReference type="Pfam" id="PF07717">
    <property type="entry name" value="OB_NTP_bind"/>
    <property type="match status" value="1"/>
</dbReference>
<dbReference type="Pfam" id="PF00271">
    <property type="entry name" value="Helicase_C"/>
    <property type="match status" value="1"/>
</dbReference>
<dbReference type="InterPro" id="IPR014001">
    <property type="entry name" value="Helicase_ATP-bd"/>
</dbReference>
<dbReference type="Gene3D" id="1.20.120.1080">
    <property type="match status" value="1"/>
</dbReference>
<evidence type="ECO:0000313" key="12">
    <source>
        <dbReference type="Proteomes" id="UP000076761"/>
    </source>
</evidence>
<evidence type="ECO:0000256" key="3">
    <source>
        <dbReference type="ARBA" id="ARBA00022741"/>
    </source>
</evidence>
<dbReference type="FunFam" id="3.40.50.300:FF:000145">
    <property type="entry name" value="probable ATP-dependent RNA helicase DHX40"/>
    <property type="match status" value="1"/>
</dbReference>
<dbReference type="GO" id="GO:1990904">
    <property type="term" value="C:ribonucleoprotein complex"/>
    <property type="evidence" value="ECO:0007669"/>
    <property type="project" value="UniProtKB-ARBA"/>
</dbReference>
<protein>
    <recommendedName>
        <fullName evidence="2">RNA helicase</fullName>
        <ecNumber evidence="2">3.6.4.13</ecNumber>
    </recommendedName>
</protein>
<evidence type="ECO:0000256" key="4">
    <source>
        <dbReference type="ARBA" id="ARBA00022801"/>
    </source>
</evidence>
<keyword evidence="3" id="KW-0547">Nucleotide-binding</keyword>
<evidence type="ECO:0000259" key="10">
    <source>
        <dbReference type="PROSITE" id="PS51194"/>
    </source>
</evidence>
<dbReference type="InterPro" id="IPR048333">
    <property type="entry name" value="HA2_WH"/>
</dbReference>
<feature type="region of interest" description="Disordered" evidence="8">
    <location>
        <begin position="1"/>
        <end position="134"/>
    </location>
</feature>
<dbReference type="PANTHER" id="PTHR18934:SF118">
    <property type="entry name" value="ATP-DEPENDENT RNA HELICASE DHX33"/>
    <property type="match status" value="1"/>
</dbReference>
<reference evidence="11 12" key="1">
    <citation type="journal article" date="2016" name="Mol. Biol. Evol.">
        <title>Comparative Genomics of Early-Diverging Mushroom-Forming Fungi Provides Insights into the Origins of Lignocellulose Decay Capabilities.</title>
        <authorList>
            <person name="Nagy L.G."/>
            <person name="Riley R."/>
            <person name="Tritt A."/>
            <person name="Adam C."/>
            <person name="Daum C."/>
            <person name="Floudas D."/>
            <person name="Sun H."/>
            <person name="Yadav J.S."/>
            <person name="Pangilinan J."/>
            <person name="Larsson K.H."/>
            <person name="Matsuura K."/>
            <person name="Barry K."/>
            <person name="Labutti K."/>
            <person name="Kuo R."/>
            <person name="Ohm R.A."/>
            <person name="Bhattacharya S.S."/>
            <person name="Shirouzu T."/>
            <person name="Yoshinaga Y."/>
            <person name="Martin F.M."/>
            <person name="Grigoriev I.V."/>
            <person name="Hibbett D.S."/>
        </authorList>
    </citation>
    <scope>NUCLEOTIDE SEQUENCE [LARGE SCALE GENOMIC DNA]</scope>
    <source>
        <strain evidence="11 12">HHB14362 ss-1</strain>
    </source>
</reference>
<dbReference type="AlphaFoldDB" id="A0A165NQQ2"/>
<gene>
    <name evidence="11" type="ORF">NEOLEDRAFT_1141270</name>
</gene>
<dbReference type="Proteomes" id="UP000076761">
    <property type="component" value="Unassembled WGS sequence"/>
</dbReference>
<evidence type="ECO:0000256" key="1">
    <source>
        <dbReference type="ARBA" id="ARBA00008792"/>
    </source>
</evidence>
<dbReference type="STRING" id="1314782.A0A165NQQ2"/>
<dbReference type="GO" id="GO:0005524">
    <property type="term" value="F:ATP binding"/>
    <property type="evidence" value="ECO:0007669"/>
    <property type="project" value="UniProtKB-KW"/>
</dbReference>